<dbReference type="GO" id="GO:0008237">
    <property type="term" value="F:metallopeptidase activity"/>
    <property type="evidence" value="ECO:0007669"/>
    <property type="project" value="UniProtKB-KW"/>
</dbReference>
<evidence type="ECO:0000256" key="10">
    <source>
        <dbReference type="RuleBase" id="RU004387"/>
    </source>
</evidence>
<comment type="similarity">
    <text evidence="2 9">Belongs to the peptidase M18 family.</text>
</comment>
<dbReference type="GO" id="GO:0005737">
    <property type="term" value="C:cytoplasm"/>
    <property type="evidence" value="ECO:0007669"/>
    <property type="project" value="UniProtKB-ARBA"/>
</dbReference>
<dbReference type="Proteomes" id="UP000824160">
    <property type="component" value="Unassembled WGS sequence"/>
</dbReference>
<evidence type="ECO:0000256" key="6">
    <source>
        <dbReference type="ARBA" id="ARBA00022801"/>
    </source>
</evidence>
<dbReference type="SUPFAM" id="SSF101821">
    <property type="entry name" value="Aminopeptidase/glucanase lid domain"/>
    <property type="match status" value="1"/>
</dbReference>
<sequence length="463" mass="50731">MDSVQELKNKLFFQKENGCLTRTEQELADADSFCNDYKAFLDAGKTERECVTEAVRLAEAKGYVPYDPSVKLNPGDKVYLNNRGKSLVVCRIGSDPLDKGAMIMAAHIDSPRLDIKQVPLYEDKELAMLKTHYYGGIKKYQWTAIPLALHGVIIRRDMSVVTVAIGEDEFDPVFCVTDLLPHLAAEQMKRPAGEIIKGEELNILIGSRPFRTDEKSDRVKLNIANILFEKYGITEADFLSAELEIVPAFKARDIGFDRSMIGSYGQDDRVCSFPALRALLDHEDVPATTQVVLLADKEEIGSCGATGMKGAFLRYFFDNIGAPYGIAGHTILSASKCLSADVGAAVDPTFADAHEKLNAAYLNYGPVIMKFTGSRGKGGSNDASAEFMAEVRKTLDDANIVWQTSELGRVDLGGGGTVAAYIAELDVDTIDIGVPVLSMHAPFEITSKLDVYETYRAFGAFIK</sequence>
<evidence type="ECO:0000256" key="9">
    <source>
        <dbReference type="RuleBase" id="RU004386"/>
    </source>
</evidence>
<evidence type="ECO:0000256" key="1">
    <source>
        <dbReference type="ARBA" id="ARBA00001947"/>
    </source>
</evidence>
<accession>A0A9D1H6F0</accession>
<dbReference type="Pfam" id="PF02127">
    <property type="entry name" value="Peptidase_M18"/>
    <property type="match status" value="1"/>
</dbReference>
<keyword evidence="6 9" id="KW-0378">Hydrolase</keyword>
<dbReference type="EC" id="3.4.11.-" evidence="10"/>
<dbReference type="Gene3D" id="3.40.630.10">
    <property type="entry name" value="Zn peptidases"/>
    <property type="match status" value="1"/>
</dbReference>
<evidence type="ECO:0000256" key="2">
    <source>
        <dbReference type="ARBA" id="ARBA00008290"/>
    </source>
</evidence>
<comment type="caution">
    <text evidence="11">The sequence shown here is derived from an EMBL/GenBank/DDBJ whole genome shotgun (WGS) entry which is preliminary data.</text>
</comment>
<gene>
    <name evidence="11" type="ORF">IAC43_06135</name>
</gene>
<dbReference type="GO" id="GO:0004177">
    <property type="term" value="F:aminopeptidase activity"/>
    <property type="evidence" value="ECO:0007669"/>
    <property type="project" value="UniProtKB-KW"/>
</dbReference>
<evidence type="ECO:0000256" key="7">
    <source>
        <dbReference type="ARBA" id="ARBA00022833"/>
    </source>
</evidence>
<reference evidence="11" key="2">
    <citation type="journal article" date="2021" name="PeerJ">
        <title>Extensive microbial diversity within the chicken gut microbiome revealed by metagenomics and culture.</title>
        <authorList>
            <person name="Gilroy R."/>
            <person name="Ravi A."/>
            <person name="Getino M."/>
            <person name="Pursley I."/>
            <person name="Horton D.L."/>
            <person name="Alikhan N.F."/>
            <person name="Baker D."/>
            <person name="Gharbi K."/>
            <person name="Hall N."/>
            <person name="Watson M."/>
            <person name="Adriaenssens E.M."/>
            <person name="Foster-Nyarko E."/>
            <person name="Jarju S."/>
            <person name="Secka A."/>
            <person name="Antonio M."/>
            <person name="Oren A."/>
            <person name="Chaudhuri R.R."/>
            <person name="La Ragione R."/>
            <person name="Hildebrand F."/>
            <person name="Pallen M.J."/>
        </authorList>
    </citation>
    <scope>NUCLEOTIDE SEQUENCE</scope>
    <source>
        <strain evidence="11">ChiBcec7-5410</strain>
    </source>
</reference>
<evidence type="ECO:0000256" key="3">
    <source>
        <dbReference type="ARBA" id="ARBA00022438"/>
    </source>
</evidence>
<dbReference type="Gene3D" id="2.30.250.10">
    <property type="entry name" value="Aminopeptidase i, Domain 2"/>
    <property type="match status" value="1"/>
</dbReference>
<dbReference type="PRINTS" id="PR00932">
    <property type="entry name" value="AMINO1PTASE"/>
</dbReference>
<protein>
    <recommendedName>
        <fullName evidence="10">M18 family aminopeptidase</fullName>
        <ecNumber evidence="10">3.4.11.-</ecNumber>
    </recommendedName>
</protein>
<comment type="cofactor">
    <cofactor evidence="1 10">
        <name>Zn(2+)</name>
        <dbReference type="ChEBI" id="CHEBI:29105"/>
    </cofactor>
</comment>
<keyword evidence="5 9" id="KW-0479">Metal-binding</keyword>
<keyword evidence="8 9" id="KW-0482">Metalloprotease</keyword>
<dbReference type="PANTHER" id="PTHR28570:SF2">
    <property type="entry name" value="M18 FAMILY AMINOPEPTIDASE 1-RELATED"/>
    <property type="match status" value="1"/>
</dbReference>
<name>A0A9D1H6F0_9FIRM</name>
<reference evidence="11" key="1">
    <citation type="submission" date="2020-10" db="EMBL/GenBank/DDBJ databases">
        <authorList>
            <person name="Gilroy R."/>
        </authorList>
    </citation>
    <scope>NUCLEOTIDE SEQUENCE</scope>
    <source>
        <strain evidence="11">ChiBcec7-5410</strain>
    </source>
</reference>
<evidence type="ECO:0000256" key="4">
    <source>
        <dbReference type="ARBA" id="ARBA00022670"/>
    </source>
</evidence>
<evidence type="ECO:0000256" key="5">
    <source>
        <dbReference type="ARBA" id="ARBA00022723"/>
    </source>
</evidence>
<dbReference type="EMBL" id="DVLW01000170">
    <property type="protein sequence ID" value="HIT94745.1"/>
    <property type="molecule type" value="Genomic_DNA"/>
</dbReference>
<evidence type="ECO:0000313" key="12">
    <source>
        <dbReference type="Proteomes" id="UP000824160"/>
    </source>
</evidence>
<dbReference type="SUPFAM" id="SSF53187">
    <property type="entry name" value="Zn-dependent exopeptidases"/>
    <property type="match status" value="1"/>
</dbReference>
<dbReference type="GO" id="GO:0006508">
    <property type="term" value="P:proteolysis"/>
    <property type="evidence" value="ECO:0007669"/>
    <property type="project" value="UniProtKB-KW"/>
</dbReference>
<dbReference type="NCBIfam" id="NF002600">
    <property type="entry name" value="PRK02256.1"/>
    <property type="match status" value="1"/>
</dbReference>
<dbReference type="PANTHER" id="PTHR28570">
    <property type="entry name" value="ASPARTYL AMINOPEPTIDASE"/>
    <property type="match status" value="1"/>
</dbReference>
<proteinExistence type="inferred from homology"/>
<evidence type="ECO:0000313" key="11">
    <source>
        <dbReference type="EMBL" id="HIT94745.1"/>
    </source>
</evidence>
<organism evidence="11 12">
    <name type="scientific">Candidatus Faecivivens stercoripullorum</name>
    <dbReference type="NCBI Taxonomy" id="2840805"/>
    <lineage>
        <taxon>Bacteria</taxon>
        <taxon>Bacillati</taxon>
        <taxon>Bacillota</taxon>
        <taxon>Clostridia</taxon>
        <taxon>Eubacteriales</taxon>
        <taxon>Oscillospiraceae</taxon>
        <taxon>Oscillospiraceae incertae sedis</taxon>
        <taxon>Candidatus Faecivivens</taxon>
    </lineage>
</organism>
<dbReference type="InterPro" id="IPR001948">
    <property type="entry name" value="Peptidase_M18"/>
</dbReference>
<dbReference type="AlphaFoldDB" id="A0A9D1H6F0"/>
<keyword evidence="3 9" id="KW-0031">Aminopeptidase</keyword>
<keyword evidence="4 9" id="KW-0645">Protease</keyword>
<dbReference type="InterPro" id="IPR023358">
    <property type="entry name" value="Peptidase_M18_dom2"/>
</dbReference>
<evidence type="ECO:0000256" key="8">
    <source>
        <dbReference type="ARBA" id="ARBA00023049"/>
    </source>
</evidence>
<keyword evidence="7 9" id="KW-0862">Zinc</keyword>
<dbReference type="GO" id="GO:0008270">
    <property type="term" value="F:zinc ion binding"/>
    <property type="evidence" value="ECO:0007669"/>
    <property type="project" value="InterPro"/>
</dbReference>